<keyword evidence="3" id="KW-1185">Reference proteome</keyword>
<proteinExistence type="predicted"/>
<dbReference type="Pfam" id="PF03101">
    <property type="entry name" value="FAR1"/>
    <property type="match status" value="1"/>
</dbReference>
<feature type="domain" description="FAR1" evidence="1">
    <location>
        <begin position="6"/>
        <end position="101"/>
    </location>
</feature>
<sequence>MQKGCKFYKDYGALSGFDIRKITKKRTEDKITVILKHYVCNREGFNDGDLGISDGSGSKEVQGRRTMSWRCGCKAKFVLKITSVNTYHVFSLVEQYNHPFVSESGRHFLKANRKMTVGLRNIVFDSSKVNIGPSKAFCFIKELYGYDNGGATLCDFRNCYRDLKLYVGERDGQMMIYKFKVTQETGKSFYYAYDVDSAGHLTKLFWADDVGRRNFELYGDALSFDATFDTNK</sequence>
<dbReference type="AlphaFoldDB" id="A0AAD8N2X0"/>
<evidence type="ECO:0000313" key="3">
    <source>
        <dbReference type="Proteomes" id="UP001237642"/>
    </source>
</evidence>
<comment type="caution">
    <text evidence="2">The sequence shown here is derived from an EMBL/GenBank/DDBJ whole genome shotgun (WGS) entry which is preliminary data.</text>
</comment>
<gene>
    <name evidence="2" type="ORF">POM88_012913</name>
</gene>
<name>A0AAD8N2X0_9APIA</name>
<reference evidence="2" key="2">
    <citation type="submission" date="2023-05" db="EMBL/GenBank/DDBJ databases">
        <authorList>
            <person name="Schelkunov M.I."/>
        </authorList>
    </citation>
    <scope>NUCLEOTIDE SEQUENCE</scope>
    <source>
        <strain evidence="2">Hsosn_3</strain>
        <tissue evidence="2">Leaf</tissue>
    </source>
</reference>
<evidence type="ECO:0000259" key="1">
    <source>
        <dbReference type="Pfam" id="PF03101"/>
    </source>
</evidence>
<evidence type="ECO:0000313" key="2">
    <source>
        <dbReference type="EMBL" id="KAK1393857.1"/>
    </source>
</evidence>
<dbReference type="PANTHER" id="PTHR47718">
    <property type="entry name" value="OS01G0519700 PROTEIN"/>
    <property type="match status" value="1"/>
</dbReference>
<dbReference type="PANTHER" id="PTHR47718:SF18">
    <property type="entry name" value="PROTEIN FAR1-RELATED SEQUENCE 5-LIKE"/>
    <property type="match status" value="1"/>
</dbReference>
<dbReference type="EMBL" id="JAUIZM010000003">
    <property type="protein sequence ID" value="KAK1393857.1"/>
    <property type="molecule type" value="Genomic_DNA"/>
</dbReference>
<dbReference type="Proteomes" id="UP001237642">
    <property type="component" value="Unassembled WGS sequence"/>
</dbReference>
<accession>A0AAD8N2X0</accession>
<protein>
    <recommendedName>
        <fullName evidence="1">FAR1 domain-containing protein</fullName>
    </recommendedName>
</protein>
<dbReference type="InterPro" id="IPR004330">
    <property type="entry name" value="FAR1_DNA_bnd_dom"/>
</dbReference>
<reference evidence="2" key="1">
    <citation type="submission" date="2023-02" db="EMBL/GenBank/DDBJ databases">
        <title>Genome of toxic invasive species Heracleum sosnowskyi carries increased number of genes despite the absence of recent whole-genome duplications.</title>
        <authorList>
            <person name="Schelkunov M."/>
            <person name="Shtratnikova V."/>
            <person name="Makarenko M."/>
            <person name="Klepikova A."/>
            <person name="Omelchenko D."/>
            <person name="Novikova G."/>
            <person name="Obukhova E."/>
            <person name="Bogdanov V."/>
            <person name="Penin A."/>
            <person name="Logacheva M."/>
        </authorList>
    </citation>
    <scope>NUCLEOTIDE SEQUENCE</scope>
    <source>
        <strain evidence="2">Hsosn_3</strain>
        <tissue evidence="2">Leaf</tissue>
    </source>
</reference>
<organism evidence="2 3">
    <name type="scientific">Heracleum sosnowskyi</name>
    <dbReference type="NCBI Taxonomy" id="360622"/>
    <lineage>
        <taxon>Eukaryota</taxon>
        <taxon>Viridiplantae</taxon>
        <taxon>Streptophyta</taxon>
        <taxon>Embryophyta</taxon>
        <taxon>Tracheophyta</taxon>
        <taxon>Spermatophyta</taxon>
        <taxon>Magnoliopsida</taxon>
        <taxon>eudicotyledons</taxon>
        <taxon>Gunneridae</taxon>
        <taxon>Pentapetalae</taxon>
        <taxon>asterids</taxon>
        <taxon>campanulids</taxon>
        <taxon>Apiales</taxon>
        <taxon>Apiaceae</taxon>
        <taxon>Apioideae</taxon>
        <taxon>apioid superclade</taxon>
        <taxon>Tordylieae</taxon>
        <taxon>Tordyliinae</taxon>
        <taxon>Heracleum</taxon>
    </lineage>
</organism>